<evidence type="ECO:0000256" key="3">
    <source>
        <dbReference type="ARBA" id="ARBA00023319"/>
    </source>
</evidence>
<keyword evidence="3" id="KW-0393">Immunoglobulin domain</keyword>
<name>A0A8J4X944_CLAMG</name>
<feature type="non-terminal residue" evidence="5">
    <location>
        <position position="84"/>
    </location>
</feature>
<dbReference type="InterPro" id="IPR036179">
    <property type="entry name" value="Ig-like_dom_sf"/>
</dbReference>
<gene>
    <name evidence="5" type="ORF">DAT39_021246</name>
</gene>
<proteinExistence type="predicted"/>
<organism evidence="5 6">
    <name type="scientific">Clarias magur</name>
    <name type="common">Asian catfish</name>
    <name type="synonym">Macropteronotus magur</name>
    <dbReference type="NCBI Taxonomy" id="1594786"/>
    <lineage>
        <taxon>Eukaryota</taxon>
        <taxon>Metazoa</taxon>
        <taxon>Chordata</taxon>
        <taxon>Craniata</taxon>
        <taxon>Vertebrata</taxon>
        <taxon>Euteleostomi</taxon>
        <taxon>Actinopterygii</taxon>
        <taxon>Neopterygii</taxon>
        <taxon>Teleostei</taxon>
        <taxon>Ostariophysi</taxon>
        <taxon>Siluriformes</taxon>
        <taxon>Clariidae</taxon>
        <taxon>Clarias</taxon>
    </lineage>
</organism>
<protein>
    <submittedName>
        <fullName evidence="5">Butyrophilin subfamily 1 member A1-like</fullName>
    </submittedName>
</protein>
<dbReference type="EMBL" id="QNUK01000873">
    <property type="protein sequence ID" value="KAF5889050.1"/>
    <property type="molecule type" value="Genomic_DNA"/>
</dbReference>
<comment type="caution">
    <text evidence="5">The sequence shown here is derived from an EMBL/GenBank/DDBJ whole genome shotgun (WGS) entry which is preliminary data.</text>
</comment>
<comment type="subcellular location">
    <subcellularLocation>
        <location evidence="1">Membrane</location>
    </subcellularLocation>
</comment>
<dbReference type="Pfam" id="PF22705">
    <property type="entry name" value="C2-set_3"/>
    <property type="match status" value="1"/>
</dbReference>
<dbReference type="InterPro" id="IPR013783">
    <property type="entry name" value="Ig-like_fold"/>
</dbReference>
<evidence type="ECO:0000259" key="4">
    <source>
        <dbReference type="PROSITE" id="PS50835"/>
    </source>
</evidence>
<keyword evidence="2" id="KW-0472">Membrane</keyword>
<dbReference type="OrthoDB" id="10055806at2759"/>
<keyword evidence="6" id="KW-1185">Reference proteome</keyword>
<evidence type="ECO:0000256" key="2">
    <source>
        <dbReference type="ARBA" id="ARBA00023136"/>
    </source>
</evidence>
<dbReference type="Proteomes" id="UP000727407">
    <property type="component" value="Unassembled WGS sequence"/>
</dbReference>
<accession>A0A8J4X944</accession>
<reference evidence="5" key="1">
    <citation type="submission" date="2020-07" db="EMBL/GenBank/DDBJ databases">
        <title>Clarias magur genome sequencing, assembly and annotation.</title>
        <authorList>
            <person name="Kushwaha B."/>
            <person name="Kumar R."/>
            <person name="Das P."/>
            <person name="Joshi C.G."/>
            <person name="Kumar D."/>
            <person name="Nagpure N.S."/>
            <person name="Pandey M."/>
            <person name="Agarwal S."/>
            <person name="Srivastava S."/>
            <person name="Singh M."/>
            <person name="Sahoo L."/>
            <person name="Jayasankar P."/>
            <person name="Meher P.K."/>
            <person name="Koringa P.G."/>
            <person name="Iquebal M.A."/>
            <person name="Das S.P."/>
            <person name="Bit A."/>
            <person name="Patnaik S."/>
            <person name="Patel N."/>
            <person name="Shah T.M."/>
            <person name="Hinsu A."/>
            <person name="Jena J.K."/>
        </authorList>
    </citation>
    <scope>NUCLEOTIDE SEQUENCE</scope>
    <source>
        <strain evidence="5">CIFAMagur01</strain>
        <tissue evidence="5">Testis</tissue>
    </source>
</reference>
<sequence length="84" mass="9892">MESYDNSGGVNLVCESRGWNPAPKVLWLNRDGDPLPAEVTQIHRETEGFSVKRRITVYDYSESNRFYCRLQQEHRMMETEIIIK</sequence>
<dbReference type="AlphaFoldDB" id="A0A8J4X944"/>
<feature type="domain" description="Ig-like" evidence="4">
    <location>
        <begin position="1"/>
        <end position="84"/>
    </location>
</feature>
<dbReference type="GO" id="GO:0016020">
    <property type="term" value="C:membrane"/>
    <property type="evidence" value="ECO:0007669"/>
    <property type="project" value="UniProtKB-SubCell"/>
</dbReference>
<evidence type="ECO:0000313" key="6">
    <source>
        <dbReference type="Proteomes" id="UP000727407"/>
    </source>
</evidence>
<dbReference type="SUPFAM" id="SSF48726">
    <property type="entry name" value="Immunoglobulin"/>
    <property type="match status" value="1"/>
</dbReference>
<dbReference type="InterPro" id="IPR053896">
    <property type="entry name" value="BTN3A2-like_Ig-C"/>
</dbReference>
<evidence type="ECO:0000313" key="5">
    <source>
        <dbReference type="EMBL" id="KAF5889050.1"/>
    </source>
</evidence>
<dbReference type="Gene3D" id="2.60.40.10">
    <property type="entry name" value="Immunoglobulins"/>
    <property type="match status" value="1"/>
</dbReference>
<evidence type="ECO:0000256" key="1">
    <source>
        <dbReference type="ARBA" id="ARBA00004370"/>
    </source>
</evidence>
<dbReference type="PROSITE" id="PS50835">
    <property type="entry name" value="IG_LIKE"/>
    <property type="match status" value="1"/>
</dbReference>
<dbReference type="InterPro" id="IPR007110">
    <property type="entry name" value="Ig-like_dom"/>
</dbReference>